<feature type="transmembrane region" description="Helical" evidence="2">
    <location>
        <begin position="44"/>
        <end position="65"/>
    </location>
</feature>
<evidence type="ECO:0000256" key="2">
    <source>
        <dbReference type="SAM" id="Phobius"/>
    </source>
</evidence>
<feature type="region of interest" description="Disordered" evidence="1">
    <location>
        <begin position="1"/>
        <end position="30"/>
    </location>
</feature>
<dbReference type="EMBL" id="SNSC02000015">
    <property type="protein sequence ID" value="TID17804.1"/>
    <property type="molecule type" value="Genomic_DNA"/>
</dbReference>
<feature type="compositionally biased region" description="Polar residues" evidence="1">
    <location>
        <begin position="18"/>
        <end position="30"/>
    </location>
</feature>
<sequence>MPYASSNEPLLENEERQSTSSNKPETETLLTPSDSVIRREKASIFYIFTIFLLSGIIVFQIFALPHQSQKKPTGREFGGCGSNIAEARALGCHFDVMTWQWVPEQCYFTDLIESFMLRADWHFYHNYTLESADEIDMGEILAGDHELVYTPDWYHPIHCTYMWMKLHQAYLEKRPIDDINSQMDHSLHCAKNILNPYTNELGAGNCTGEVCAARLLVTFGHCGYH</sequence>
<dbReference type="STRING" id="86259.A0A4Z1P1U3"/>
<dbReference type="InterPro" id="IPR053008">
    <property type="entry name" value="Phomopsin_biosynth_assoc"/>
</dbReference>
<keyword evidence="2" id="KW-1133">Transmembrane helix</keyword>
<dbReference type="PANTHER" id="PTHR35896">
    <property type="entry name" value="IG-LIKE DOMAIN-CONTAINING PROTEIN"/>
    <property type="match status" value="1"/>
</dbReference>
<reference evidence="3 4" key="1">
    <citation type="submission" date="2019-04" db="EMBL/GenBank/DDBJ databases">
        <title>High contiguity whole genome sequence and gene annotation resource for two Venturia nashicola isolates.</title>
        <authorList>
            <person name="Prokchorchik M."/>
            <person name="Won K."/>
            <person name="Lee Y."/>
            <person name="Choi E.D."/>
            <person name="Segonzac C."/>
            <person name="Sohn K.H."/>
        </authorList>
    </citation>
    <scope>NUCLEOTIDE SEQUENCE [LARGE SCALE GENOMIC DNA]</scope>
    <source>
        <strain evidence="3 4">PRI2</strain>
    </source>
</reference>
<proteinExistence type="predicted"/>
<evidence type="ECO:0000313" key="4">
    <source>
        <dbReference type="Proteomes" id="UP000298493"/>
    </source>
</evidence>
<dbReference type="PANTHER" id="PTHR35896:SF3">
    <property type="entry name" value="MAJOR FACILITATOR SUPERFAMILY TRANSPORTER"/>
    <property type="match status" value="1"/>
</dbReference>
<organism evidence="3 4">
    <name type="scientific">Venturia nashicola</name>
    <dbReference type="NCBI Taxonomy" id="86259"/>
    <lineage>
        <taxon>Eukaryota</taxon>
        <taxon>Fungi</taxon>
        <taxon>Dikarya</taxon>
        <taxon>Ascomycota</taxon>
        <taxon>Pezizomycotina</taxon>
        <taxon>Dothideomycetes</taxon>
        <taxon>Pleosporomycetidae</taxon>
        <taxon>Venturiales</taxon>
        <taxon>Venturiaceae</taxon>
        <taxon>Venturia</taxon>
    </lineage>
</organism>
<name>A0A4Z1P1U3_9PEZI</name>
<accession>A0A4Z1P1U3</accession>
<evidence type="ECO:0000313" key="3">
    <source>
        <dbReference type="EMBL" id="TID17804.1"/>
    </source>
</evidence>
<dbReference type="AlphaFoldDB" id="A0A4Z1P1U3"/>
<protein>
    <submittedName>
        <fullName evidence="3">Uncharacterized protein</fullName>
    </submittedName>
</protein>
<evidence type="ECO:0000256" key="1">
    <source>
        <dbReference type="SAM" id="MobiDB-lite"/>
    </source>
</evidence>
<dbReference type="Proteomes" id="UP000298493">
    <property type="component" value="Unassembled WGS sequence"/>
</dbReference>
<gene>
    <name evidence="3" type="ORF">E6O75_ATG10449</name>
</gene>
<keyword evidence="4" id="KW-1185">Reference proteome</keyword>
<keyword evidence="2" id="KW-0812">Transmembrane</keyword>
<keyword evidence="2" id="KW-0472">Membrane</keyword>
<comment type="caution">
    <text evidence="3">The sequence shown here is derived from an EMBL/GenBank/DDBJ whole genome shotgun (WGS) entry which is preliminary data.</text>
</comment>